<keyword evidence="2 15" id="KW-0479">Metal-binding</keyword>
<evidence type="ECO:0000256" key="15">
    <source>
        <dbReference type="HAMAP-Rule" id="MF_01485"/>
    </source>
</evidence>
<evidence type="ECO:0000259" key="18">
    <source>
        <dbReference type="PROSITE" id="PS51217"/>
    </source>
</evidence>
<keyword evidence="9 15" id="KW-0460">Magnesium</keyword>
<comment type="domain">
    <text evidence="15">The C-terminal domain has nuclease activity and interacts with RecD. It interacts with RecA, facilitating its loading onto ssDNA.</text>
</comment>
<reference evidence="20" key="1">
    <citation type="journal article" date="2019" name="Int. J. Syst. Evol. Microbiol.">
        <title>The Global Catalogue of Microorganisms (GCM) 10K type strain sequencing project: providing services to taxonomists for standard genome sequencing and annotation.</title>
        <authorList>
            <consortium name="The Broad Institute Genomics Platform"/>
            <consortium name="The Broad Institute Genome Sequencing Center for Infectious Disease"/>
            <person name="Wu L."/>
            <person name="Ma J."/>
        </authorList>
    </citation>
    <scope>NUCLEOTIDE SEQUENCE [LARGE SCALE GENOMIC DNA]</scope>
    <source>
        <strain evidence="20">NBRC 103166</strain>
    </source>
</reference>
<dbReference type="Gene3D" id="3.90.320.10">
    <property type="match status" value="1"/>
</dbReference>
<evidence type="ECO:0000256" key="10">
    <source>
        <dbReference type="ARBA" id="ARBA00023125"/>
    </source>
</evidence>
<comment type="function">
    <text evidence="15">A helicase/nuclease that prepares dsDNA breaks (DSB) for recombinational DNA repair. Binds to DSBs and unwinds DNA via a highly rapid and processive ATP-dependent bidirectional helicase activity. Unwinds dsDNA until it encounters a Chi (crossover hotspot instigator) sequence from the 3' direction. Cuts ssDNA a few nucleotides 3' to the Chi site. The properties and activities of the enzyme are changed at Chi. The Chi-altered holoenzyme produces a long 3'-ssDNA overhang and facilitates RecA-binding to the ssDNA for homologous DNA recombination and repair. Holoenzyme degrades any linearized DNA that is unable to undergo homologous recombination. In the holoenzyme this subunit contributes ATPase, 3'-5' helicase, exonuclease activity and loads RecA onto ssDNA.</text>
</comment>
<evidence type="ECO:0000256" key="6">
    <source>
        <dbReference type="ARBA" id="ARBA00022806"/>
    </source>
</evidence>
<dbReference type="InterPro" id="IPR014017">
    <property type="entry name" value="DNA_helicase_UvrD-like_C"/>
</dbReference>
<keyword evidence="11 15" id="KW-0234">DNA repair</keyword>
<dbReference type="PANTHER" id="PTHR11070">
    <property type="entry name" value="UVRD / RECB / PCRA DNA HELICASE FAMILY MEMBER"/>
    <property type="match status" value="1"/>
</dbReference>
<dbReference type="EC" id="3.1.11.5" evidence="15"/>
<gene>
    <name evidence="15 19" type="primary">recB</name>
    <name evidence="19" type="ORF">GCM10007916_10800</name>
</gene>
<evidence type="ECO:0000256" key="13">
    <source>
        <dbReference type="ARBA" id="ARBA00034617"/>
    </source>
</evidence>
<dbReference type="Gene3D" id="1.10.486.10">
    <property type="entry name" value="PCRA, domain 4"/>
    <property type="match status" value="1"/>
</dbReference>
<evidence type="ECO:0000256" key="16">
    <source>
        <dbReference type="PROSITE-ProRule" id="PRU00560"/>
    </source>
</evidence>
<organism evidence="19 20">
    <name type="scientific">Psychromonas marina</name>
    <dbReference type="NCBI Taxonomy" id="88364"/>
    <lineage>
        <taxon>Bacteria</taxon>
        <taxon>Pseudomonadati</taxon>
        <taxon>Pseudomonadota</taxon>
        <taxon>Gammaproteobacteria</taxon>
        <taxon>Alteromonadales</taxon>
        <taxon>Psychromonadaceae</taxon>
        <taxon>Psychromonas</taxon>
    </lineage>
</organism>
<evidence type="ECO:0000256" key="12">
    <source>
        <dbReference type="ARBA" id="ARBA00023235"/>
    </source>
</evidence>
<dbReference type="PROSITE" id="PS51198">
    <property type="entry name" value="UVRD_HELICASE_ATP_BIND"/>
    <property type="match status" value="1"/>
</dbReference>
<evidence type="ECO:0000256" key="1">
    <source>
        <dbReference type="ARBA" id="ARBA00022722"/>
    </source>
</evidence>
<dbReference type="PROSITE" id="PS51217">
    <property type="entry name" value="UVRD_HELICASE_CTER"/>
    <property type="match status" value="1"/>
</dbReference>
<dbReference type="InterPro" id="IPR027417">
    <property type="entry name" value="P-loop_NTPase"/>
</dbReference>
<dbReference type="NCBIfam" id="TIGR00609">
    <property type="entry name" value="recB"/>
    <property type="match status" value="1"/>
</dbReference>
<dbReference type="SUPFAM" id="SSF52980">
    <property type="entry name" value="Restriction endonuclease-like"/>
    <property type="match status" value="1"/>
</dbReference>
<keyword evidence="3 15" id="KW-0547">Nucleotide-binding</keyword>
<keyword evidence="4 15" id="KW-0227">DNA damage</keyword>
<feature type="binding site" evidence="15">
    <location>
        <position position="1115"/>
    </location>
    <ligand>
        <name>Mg(2+)</name>
        <dbReference type="ChEBI" id="CHEBI:18420"/>
    </ligand>
</feature>
<comment type="catalytic activity">
    <reaction evidence="13 15">
        <text>Couples ATP hydrolysis with the unwinding of duplex DNA by translocating in the 3'-5' direction.</text>
        <dbReference type="EC" id="5.6.2.4"/>
    </reaction>
</comment>
<dbReference type="EC" id="5.6.2.4" evidence="15"/>
<evidence type="ECO:0000256" key="3">
    <source>
        <dbReference type="ARBA" id="ARBA00022741"/>
    </source>
</evidence>
<dbReference type="InterPro" id="IPR011604">
    <property type="entry name" value="PDDEXK-like_dom_sf"/>
</dbReference>
<keyword evidence="7 15" id="KW-0269">Exonuclease</keyword>
<dbReference type="Pfam" id="PF00580">
    <property type="entry name" value="UvrD-helicase"/>
    <property type="match status" value="1"/>
</dbReference>
<dbReference type="HAMAP" id="MF_01485">
    <property type="entry name" value="RecB"/>
    <property type="match status" value="1"/>
</dbReference>
<dbReference type="RefSeq" id="WP_284203137.1">
    <property type="nucleotide sequence ID" value="NZ_BSPQ01000002.1"/>
</dbReference>
<dbReference type="Pfam" id="PF12705">
    <property type="entry name" value="PDDEXK_1"/>
    <property type="match status" value="1"/>
</dbReference>
<evidence type="ECO:0000256" key="14">
    <source>
        <dbReference type="ARBA" id="ARBA00048988"/>
    </source>
</evidence>
<comment type="subunit">
    <text evidence="15">Heterotrimer of RecB, RecC and RecD. All subunits contribute to DNA-binding. Interacts with RecA.</text>
</comment>
<dbReference type="Pfam" id="PF13361">
    <property type="entry name" value="UvrD_C"/>
    <property type="match status" value="2"/>
</dbReference>
<evidence type="ECO:0000313" key="19">
    <source>
        <dbReference type="EMBL" id="GLS90013.1"/>
    </source>
</evidence>
<dbReference type="Proteomes" id="UP001157353">
    <property type="component" value="Unassembled WGS sequence"/>
</dbReference>
<dbReference type="EMBL" id="BSPQ01000002">
    <property type="protein sequence ID" value="GLS90013.1"/>
    <property type="molecule type" value="Genomic_DNA"/>
</dbReference>
<evidence type="ECO:0000256" key="11">
    <source>
        <dbReference type="ARBA" id="ARBA00023204"/>
    </source>
</evidence>
<dbReference type="InterPro" id="IPR038726">
    <property type="entry name" value="PDDEXK_AddAB-type"/>
</dbReference>
<keyword evidence="6 15" id="KW-0347">Helicase</keyword>
<dbReference type="PANTHER" id="PTHR11070:SF23">
    <property type="entry name" value="RECBCD ENZYME SUBUNIT RECB"/>
    <property type="match status" value="1"/>
</dbReference>
<keyword evidence="20" id="KW-1185">Reference proteome</keyword>
<feature type="region of interest" description="Nuclease activity, interacts with RecD and RecA" evidence="15">
    <location>
        <begin position="927"/>
        <end position="1211"/>
    </location>
</feature>
<sequence length="1211" mass="138984">MVDTTTSNINIKPQSLDPLTFPLYGMRLIEASAGTGKTYTIASLFIRLLLGHGKENSHQSPLTVDKILVVTFTEAATAELRSRIRERIITVRLDFMVGKSSDGFIQALIDQSDDLAIDIRLLRFAELQMDEAAIYTIHGFCQRMLMQNAFESGCLFQQSLLEDDSHLLMQASNDFWRSHFYDLSTPLTELIYSYWQHPEQLKNELRSWLSRHDLQFIPNIDDFDFKAKYESSLTIIEKLKNSWIESEGDYFDIITHSDVSKRSYTKKNLPKWLKEISDWAFRADSSLDLPKNLVKFSQKTLDEKTPKGATPTHAIFSEIERVLELDLSIKNTILVKATEWVRENLQKNKNSQSLLGFDDLLIRLDDALQVSPENHLAEQIKGSYPIALIDEFQDTDPIQYRIFQTIYQHSSVLEDDAEVSNDPLKDSGLFMIGDPKQAIYSFRGADIFTYMKARKNVSAHYSLDFNYRSSPEMINAVNSFFECCPAPFIYEDDIPFLPVKAPDIKRKKLVTKNFDDPTQTAMQFIHTVGGENADGFKQSITIACVNEIKNLLMLAQQGSAYIENTQGEQKAIRANDIAILVRTGKEASLIRKALLDENINSVYLSLKESVYATPLAKDLLFILKACLNPEDERLLRSAIGCKLFALSPTQVHQLLFDTKLWEQKIAQFFDYQALWNKSGVLVMLHKLFNEQGINQKLLKDSKGERLLTDLLHLAELLQKNSVEHDGGFALLRWFADQVNQANGDNSEQKQRLESEKDLIQVSTLHKSKGLEYDIVFMPFTGLHQKPRDCLYHDPEQQFKLFYDLQNSRAHFELTEKEQLAEDLRLLYVGLTRSVYRCYIGIGSYKTGRVKNSPLAKSALGYICLQRSKDLLAGDSAALNHHLDNMCKSTANISVRTLPNYNEQPYIVQQNEVTLCPPTPFTANIERNWWISSYSSLSRFHTGSHQTTIPKEQPSDAELEQALLLKAQKTPFSFPRGAKHGSFLHLLFELIDFQTGEQEQDESLLNAIIEEQLSKHLYDDVEHWTPVLAHWFKQILAFPLSDGLSLSSLLPAAKKVEMQFFLDIKPLQAYKVNKLLKQYDSLSARAGELQFQTVQGYLKGFIDLTFEFEGKYYILDYKSNHLGDQLSDYNQTNIENMMIEHRYDFQYQLYTLALHRLLRSRLVNYDYEQHIGGVFYTFIRGMQDDQHCGVYFNKPAFALIDGLDKLFNGEVI</sequence>
<keyword evidence="12 15" id="KW-0413">Isomerase</keyword>
<proteinExistence type="inferred from homology"/>
<comment type="similarity">
    <text evidence="15">Belongs to the helicase family. UvrD subfamily.</text>
</comment>
<keyword evidence="5 15" id="KW-0378">Hydrolase</keyword>
<comment type="miscellaneous">
    <text evidence="15">In the RecBCD complex, RecB has a slow 3'-5' helicase, an exonuclease activity and loads RecA onto ssDNA, RecD has a fast 5'-3' helicase activity, while RecC stimulates the ATPase and processivity of the RecB helicase and contributes to recognition of the Chi site.</text>
</comment>
<evidence type="ECO:0000256" key="4">
    <source>
        <dbReference type="ARBA" id="ARBA00022763"/>
    </source>
</evidence>
<feature type="binding site" evidence="15">
    <location>
        <position position="984"/>
    </location>
    <ligand>
        <name>Mg(2+)</name>
        <dbReference type="ChEBI" id="CHEBI:18420"/>
    </ligand>
</feature>
<dbReference type="InterPro" id="IPR014016">
    <property type="entry name" value="UvrD-like_ATP-bd"/>
</dbReference>
<evidence type="ECO:0000256" key="5">
    <source>
        <dbReference type="ARBA" id="ARBA00022801"/>
    </source>
</evidence>
<dbReference type="Gene3D" id="3.40.50.300">
    <property type="entry name" value="P-loop containing nucleotide triphosphate hydrolases"/>
    <property type="match status" value="2"/>
</dbReference>
<evidence type="ECO:0000256" key="7">
    <source>
        <dbReference type="ARBA" id="ARBA00022839"/>
    </source>
</evidence>
<dbReference type="SUPFAM" id="SSF52540">
    <property type="entry name" value="P-loop containing nucleoside triphosphate hydrolases"/>
    <property type="match status" value="1"/>
</dbReference>
<feature type="binding site" evidence="15">
    <location>
        <position position="1102"/>
    </location>
    <ligand>
        <name>Mg(2+)</name>
        <dbReference type="ChEBI" id="CHEBI:18420"/>
    </ligand>
</feature>
<evidence type="ECO:0000256" key="8">
    <source>
        <dbReference type="ARBA" id="ARBA00022840"/>
    </source>
</evidence>
<comment type="domain">
    <text evidence="15">The N-terminal DNA-binding domain is a ssDNA-dependent ATPase and has ATP-dependent 3'-5' helicase function. This domain interacts with RecC.</text>
</comment>
<dbReference type="InterPro" id="IPR000212">
    <property type="entry name" value="DNA_helicase_UvrD/REP"/>
</dbReference>
<comment type="catalytic activity">
    <reaction evidence="15">
        <text>Exonucleolytic cleavage (in the presence of ATP) in either 5'- to 3'- or 3'- to 5'-direction to yield 5'-phosphooligonucleotides.</text>
        <dbReference type="EC" id="3.1.11.5"/>
    </reaction>
</comment>
<dbReference type="InterPro" id="IPR004586">
    <property type="entry name" value="RecB"/>
</dbReference>
<evidence type="ECO:0000256" key="2">
    <source>
        <dbReference type="ARBA" id="ARBA00022723"/>
    </source>
</evidence>
<keyword evidence="1 15" id="KW-0540">Nuclease</keyword>
<evidence type="ECO:0000259" key="17">
    <source>
        <dbReference type="PROSITE" id="PS51198"/>
    </source>
</evidence>
<name>A0ABQ6DYR6_9GAMM</name>
<comment type="cofactor">
    <cofactor evidence="15">
        <name>Mg(2+)</name>
        <dbReference type="ChEBI" id="CHEBI:18420"/>
    </cofactor>
    <text evidence="15">Binds 1 Mg(2+) ion per subunit.</text>
</comment>
<evidence type="ECO:0000313" key="20">
    <source>
        <dbReference type="Proteomes" id="UP001157353"/>
    </source>
</evidence>
<comment type="caution">
    <text evidence="19">The sequence shown here is derived from an EMBL/GenBank/DDBJ whole genome shotgun (WGS) entry which is preliminary data.</text>
</comment>
<comment type="catalytic activity">
    <reaction evidence="14 15">
        <text>ATP + H2O = ADP + phosphate + H(+)</text>
        <dbReference type="Rhea" id="RHEA:13065"/>
        <dbReference type="ChEBI" id="CHEBI:15377"/>
        <dbReference type="ChEBI" id="CHEBI:15378"/>
        <dbReference type="ChEBI" id="CHEBI:30616"/>
        <dbReference type="ChEBI" id="CHEBI:43474"/>
        <dbReference type="ChEBI" id="CHEBI:456216"/>
        <dbReference type="EC" id="5.6.2.4"/>
    </reaction>
</comment>
<feature type="domain" description="UvrD-like helicase ATP-binding" evidence="17">
    <location>
        <begin position="10"/>
        <end position="470"/>
    </location>
</feature>
<protein>
    <recommendedName>
        <fullName evidence="15">RecBCD enzyme subunit RecB</fullName>
        <ecNumber evidence="15">3.1.11.5</ecNumber>
        <ecNumber evidence="15">5.6.2.4</ecNumber>
    </recommendedName>
    <alternativeName>
        <fullName evidence="15">DNA 3'-5' helicase subunit RecB</fullName>
    </alternativeName>
    <alternativeName>
        <fullName evidence="15">Exonuclease V subunit RecB</fullName>
        <shortName evidence="15">ExoV subunit RecB</shortName>
    </alternativeName>
    <alternativeName>
        <fullName evidence="15">Helicase/nuclease RecBCD subunit RecB</fullName>
    </alternativeName>
</protein>
<dbReference type="Gene3D" id="1.10.3170.10">
    <property type="entry name" value="Recbcd, chain B, domain 2"/>
    <property type="match status" value="1"/>
</dbReference>
<accession>A0ABQ6DYR6</accession>
<dbReference type="CDD" id="cd22352">
    <property type="entry name" value="RecB_C-like"/>
    <property type="match status" value="1"/>
</dbReference>
<feature type="domain" description="UvrD-like helicase C-terminal" evidence="18">
    <location>
        <begin position="494"/>
        <end position="769"/>
    </location>
</feature>
<feature type="binding site" evidence="16">
    <location>
        <begin position="31"/>
        <end position="38"/>
    </location>
    <ligand>
        <name>ATP</name>
        <dbReference type="ChEBI" id="CHEBI:30616"/>
    </ligand>
</feature>
<dbReference type="InterPro" id="IPR011335">
    <property type="entry name" value="Restrct_endonuc-II-like"/>
</dbReference>
<feature type="region of interest" description="DNA-binding and helicase activity, interacts with RecC" evidence="15">
    <location>
        <begin position="1"/>
        <end position="879"/>
    </location>
</feature>
<feature type="active site" description="For nuclease activity" evidence="15">
    <location>
        <position position="1115"/>
    </location>
</feature>
<keyword evidence="8 15" id="KW-0067">ATP-binding</keyword>
<keyword evidence="10 15" id="KW-0238">DNA-binding</keyword>
<evidence type="ECO:0000256" key="9">
    <source>
        <dbReference type="ARBA" id="ARBA00022842"/>
    </source>
</evidence>